<reference evidence="1" key="1">
    <citation type="submission" date="2022-08" db="EMBL/GenBank/DDBJ databases">
        <title>Genome Sequence of Pycnoporus sanguineus.</title>
        <authorList>
            <person name="Buettner E."/>
        </authorList>
    </citation>
    <scope>NUCLEOTIDE SEQUENCE</scope>
    <source>
        <strain evidence="1">CG-C14</strain>
    </source>
</reference>
<sequence length="388" mass="44043">MSDYSLPLQVSTFALNLPPTLYVAGKSVEGELEIHYQNLLADDIERIIITLEGTIQTKNRTGAQMETYKVGRNDFLRDAVTLWVRGRSPPPEHVHMLRIPFSLPIPEDAPPSFGFESYMNEAFVHYSLEVTGVRTGTFAIDRTFKEPILVVTPDPLGAALRSELKLGWQGDWGRIKAEQKIRKVPWGDYSNVKMELLVPHLDTFPLFTPIPYSIILTTVSAPMKRKGLAQPAKEIFPPVPRSDTELDFELRRHVDLQTPYFPSNPEEHVADIISKALAPDPPVDVEVTDYIWLPEEGKEDRGCWMQEATFQSSMILRCTPTFLTEEIKTRYALHLRVDFPGIGNSLRIEFPINIGSGLESPIFREDRAPTRTTIDVPSSYWDCSRWSS</sequence>
<name>A0ACC1P0Y0_9APHY</name>
<organism evidence="1 2">
    <name type="scientific">Trametes sanguinea</name>
    <dbReference type="NCBI Taxonomy" id="158606"/>
    <lineage>
        <taxon>Eukaryota</taxon>
        <taxon>Fungi</taxon>
        <taxon>Dikarya</taxon>
        <taxon>Basidiomycota</taxon>
        <taxon>Agaricomycotina</taxon>
        <taxon>Agaricomycetes</taxon>
        <taxon>Polyporales</taxon>
        <taxon>Polyporaceae</taxon>
        <taxon>Trametes</taxon>
    </lineage>
</organism>
<keyword evidence="2" id="KW-1185">Reference proteome</keyword>
<gene>
    <name evidence="1" type="ORF">NUW54_g10348</name>
</gene>
<protein>
    <submittedName>
        <fullName evidence="1">Uncharacterized protein</fullName>
    </submittedName>
</protein>
<comment type="caution">
    <text evidence="1">The sequence shown here is derived from an EMBL/GenBank/DDBJ whole genome shotgun (WGS) entry which is preliminary data.</text>
</comment>
<evidence type="ECO:0000313" key="2">
    <source>
        <dbReference type="Proteomes" id="UP001144978"/>
    </source>
</evidence>
<dbReference type="EMBL" id="JANSHE010003707">
    <property type="protein sequence ID" value="KAJ2984875.1"/>
    <property type="molecule type" value="Genomic_DNA"/>
</dbReference>
<evidence type="ECO:0000313" key="1">
    <source>
        <dbReference type="EMBL" id="KAJ2984875.1"/>
    </source>
</evidence>
<proteinExistence type="predicted"/>
<dbReference type="Proteomes" id="UP001144978">
    <property type="component" value="Unassembled WGS sequence"/>
</dbReference>
<accession>A0ACC1P0Y0</accession>